<dbReference type="AlphaFoldDB" id="A0AAE8N8D2"/>
<keyword evidence="2" id="KW-0472">Membrane</keyword>
<sequence>MDVDDEKEVEVVVTENAAPSDEGPPTPEPSPTRELKDETVVVAERPLTPDKRSPTPPTPVPSPEREKTPTTTAPPAPGYSAARELPVQDAEVPGLPRLNYNILDHKRKLFIVVSLLVLESSLLPIALFYGLWFGTTLRHGIIFAIITSFFGLVTGVEFGLRTLKLLLKSAVYRPLGAKRRHLDFTHWTLSFGFTIMTAVLVGASIPHEPLVRPLAIPVSLFLIQLGAQLLLSGIMNALGRPAPFRISSVAKGERFPPLVLTIVEDIVAVDGDAGWEYRKRLLARYEASPAFRKMVEKMNWFWGAGTLLNGIATMVVVWTVPQEVAYGVGWGSPLVFVGIWVMATVHWVRKCLRLEKRMWAEHH</sequence>
<feature type="transmembrane region" description="Helical" evidence="2">
    <location>
        <begin position="300"/>
        <end position="320"/>
    </location>
</feature>
<evidence type="ECO:0000313" key="3">
    <source>
        <dbReference type="EMBL" id="SPO07238.1"/>
    </source>
</evidence>
<proteinExistence type="predicted"/>
<keyword evidence="2" id="KW-0812">Transmembrane</keyword>
<dbReference type="PANTHER" id="PTHR42024">
    <property type="entry name" value="AMINO ACID PERMEASE_ SLC12A DOMAIN-CONTAINING PROTEIN"/>
    <property type="match status" value="1"/>
</dbReference>
<accession>A0AAE8N8D2</accession>
<evidence type="ECO:0000256" key="1">
    <source>
        <dbReference type="SAM" id="MobiDB-lite"/>
    </source>
</evidence>
<dbReference type="PANTHER" id="PTHR42024:SF1">
    <property type="entry name" value="AMINO ACID PERMEASE_ SLC12A DOMAIN-CONTAINING PROTEIN"/>
    <property type="match status" value="1"/>
</dbReference>
<comment type="caution">
    <text evidence="3">The sequence shown here is derived from an EMBL/GenBank/DDBJ whole genome shotgun (WGS) entry which is preliminary data.</text>
</comment>
<name>A0AAE8N8D2_9PEZI</name>
<evidence type="ECO:0000256" key="2">
    <source>
        <dbReference type="SAM" id="Phobius"/>
    </source>
</evidence>
<keyword evidence="2" id="KW-1133">Transmembrane helix</keyword>
<protein>
    <submittedName>
        <fullName evidence="3">Uncharacterized protein</fullName>
    </submittedName>
</protein>
<feature type="transmembrane region" description="Helical" evidence="2">
    <location>
        <begin position="109"/>
        <end position="129"/>
    </location>
</feature>
<feature type="transmembrane region" description="Helical" evidence="2">
    <location>
        <begin position="326"/>
        <end position="348"/>
    </location>
</feature>
<organism evidence="3 4">
    <name type="scientific">Cephalotrichum gorgonifer</name>
    <dbReference type="NCBI Taxonomy" id="2041049"/>
    <lineage>
        <taxon>Eukaryota</taxon>
        <taxon>Fungi</taxon>
        <taxon>Dikarya</taxon>
        <taxon>Ascomycota</taxon>
        <taxon>Pezizomycotina</taxon>
        <taxon>Sordariomycetes</taxon>
        <taxon>Hypocreomycetidae</taxon>
        <taxon>Microascales</taxon>
        <taxon>Microascaceae</taxon>
        <taxon>Cephalotrichum</taxon>
    </lineage>
</organism>
<feature type="transmembrane region" description="Helical" evidence="2">
    <location>
        <begin position="184"/>
        <end position="203"/>
    </location>
</feature>
<evidence type="ECO:0000313" key="4">
    <source>
        <dbReference type="Proteomes" id="UP001187682"/>
    </source>
</evidence>
<keyword evidence="4" id="KW-1185">Reference proteome</keyword>
<gene>
    <name evidence="3" type="ORF">DNG_09932</name>
</gene>
<feature type="transmembrane region" description="Helical" evidence="2">
    <location>
        <begin position="141"/>
        <end position="163"/>
    </location>
</feature>
<feature type="region of interest" description="Disordered" evidence="1">
    <location>
        <begin position="1"/>
        <end position="80"/>
    </location>
</feature>
<dbReference type="Proteomes" id="UP001187682">
    <property type="component" value="Unassembled WGS sequence"/>
</dbReference>
<feature type="transmembrane region" description="Helical" evidence="2">
    <location>
        <begin position="215"/>
        <end position="238"/>
    </location>
</feature>
<reference evidence="3" key="1">
    <citation type="submission" date="2018-03" db="EMBL/GenBank/DDBJ databases">
        <authorList>
            <person name="Guldener U."/>
        </authorList>
    </citation>
    <scope>NUCLEOTIDE SEQUENCE</scope>
</reference>
<dbReference type="EMBL" id="ONZQ02000019">
    <property type="protein sequence ID" value="SPO07238.1"/>
    <property type="molecule type" value="Genomic_DNA"/>
</dbReference>